<dbReference type="PANTHER" id="PTHR23526">
    <property type="entry name" value="INTEGRAL MEMBRANE TRANSPORT PROTEIN-RELATED"/>
    <property type="match status" value="1"/>
</dbReference>
<accession>A0A1F6XNP7</accession>
<evidence type="ECO:0000256" key="2">
    <source>
        <dbReference type="ARBA" id="ARBA00022989"/>
    </source>
</evidence>
<dbReference type="STRING" id="1801780.A2917_00345"/>
<sequence>MNKKRKIIYLVGFIFSLSIALMAYINSSFIASFIDEKSVGTVYTLGSVVSIFALLVVPKIFRKVGGYKFLLWAIATNALATALFAFAQNAWSAIVLFTIIFTLNILIFFALDELLKIISKDSSTGKTRGSYLALASLAWIIAQLLLGTILGESSFQMIYLTSFVVMLLFFKIVHAYLRDIPDPEYDKTNTKKYLGEFLKNKNLFRAYVLALLLQFFYCWMVIYTPIYLSSYLGFSWSQIGIIFAIMLLPFSIIPFHLGRYSDKIGERKILMFGFAVASVATLSLFFIGQPEVWIWAGLLFLTRIGAASIEVVGDAYFFKHIRPENEEFVGVYRSATPVAYIFGPLFAFLVFIFVPSFNFLYLVLGAFLLYGIYLSSTIAKSDI</sequence>
<evidence type="ECO:0000313" key="6">
    <source>
        <dbReference type="EMBL" id="OGI95754.1"/>
    </source>
</evidence>
<gene>
    <name evidence="6" type="ORF">A2917_00345</name>
</gene>
<reference evidence="6 7" key="1">
    <citation type="journal article" date="2016" name="Nat. Commun.">
        <title>Thousands of microbial genomes shed light on interconnected biogeochemical processes in an aquifer system.</title>
        <authorList>
            <person name="Anantharaman K."/>
            <person name="Brown C.T."/>
            <person name="Hug L.A."/>
            <person name="Sharon I."/>
            <person name="Castelle C.J."/>
            <person name="Probst A.J."/>
            <person name="Thomas B.C."/>
            <person name="Singh A."/>
            <person name="Wilkins M.J."/>
            <person name="Karaoz U."/>
            <person name="Brodie E.L."/>
            <person name="Williams K.H."/>
            <person name="Hubbard S.S."/>
            <person name="Banfield J.F."/>
        </authorList>
    </citation>
    <scope>NUCLEOTIDE SEQUENCE [LARGE SCALE GENOMIC DNA]</scope>
</reference>
<dbReference type="Proteomes" id="UP000178104">
    <property type="component" value="Unassembled WGS sequence"/>
</dbReference>
<name>A0A1F6XNP7_9BACT</name>
<keyword evidence="1 4" id="KW-0812">Transmembrane</keyword>
<comment type="caution">
    <text evidence="6">The sequence shown here is derived from an EMBL/GenBank/DDBJ whole genome shotgun (WGS) entry which is preliminary data.</text>
</comment>
<feature type="transmembrane region" description="Helical" evidence="4">
    <location>
        <begin position="359"/>
        <end position="379"/>
    </location>
</feature>
<feature type="transmembrane region" description="Helical" evidence="4">
    <location>
        <begin position="330"/>
        <end position="353"/>
    </location>
</feature>
<dbReference type="Gene3D" id="1.20.1250.20">
    <property type="entry name" value="MFS general substrate transporter like domains"/>
    <property type="match status" value="2"/>
</dbReference>
<feature type="transmembrane region" description="Helical" evidence="4">
    <location>
        <begin position="206"/>
        <end position="228"/>
    </location>
</feature>
<feature type="transmembrane region" description="Helical" evidence="4">
    <location>
        <begin position="69"/>
        <end position="87"/>
    </location>
</feature>
<feature type="domain" description="Major facilitator superfamily (MFS) profile" evidence="5">
    <location>
        <begin position="4"/>
        <end position="383"/>
    </location>
</feature>
<proteinExistence type="predicted"/>
<dbReference type="Pfam" id="PF07690">
    <property type="entry name" value="MFS_1"/>
    <property type="match status" value="1"/>
</dbReference>
<feature type="transmembrane region" description="Helical" evidence="4">
    <location>
        <begin position="7"/>
        <end position="34"/>
    </location>
</feature>
<dbReference type="InterPro" id="IPR036259">
    <property type="entry name" value="MFS_trans_sf"/>
</dbReference>
<dbReference type="AlphaFoldDB" id="A0A1F6XNP7"/>
<keyword evidence="2 4" id="KW-1133">Transmembrane helix</keyword>
<dbReference type="EMBL" id="MFVE01000002">
    <property type="protein sequence ID" value="OGI95754.1"/>
    <property type="molecule type" value="Genomic_DNA"/>
</dbReference>
<evidence type="ECO:0000259" key="5">
    <source>
        <dbReference type="PROSITE" id="PS50850"/>
    </source>
</evidence>
<feature type="transmembrane region" description="Helical" evidence="4">
    <location>
        <begin position="269"/>
        <end position="287"/>
    </location>
</feature>
<feature type="transmembrane region" description="Helical" evidence="4">
    <location>
        <begin position="234"/>
        <end position="257"/>
    </location>
</feature>
<dbReference type="InterPro" id="IPR020846">
    <property type="entry name" value="MFS_dom"/>
</dbReference>
<feature type="transmembrane region" description="Helical" evidence="4">
    <location>
        <begin position="131"/>
        <end position="151"/>
    </location>
</feature>
<dbReference type="PANTHER" id="PTHR23526:SF4">
    <property type="entry name" value="INTEGRAL MEMBRANE TRANSPORT PROTEIN"/>
    <property type="match status" value="1"/>
</dbReference>
<dbReference type="SUPFAM" id="SSF103473">
    <property type="entry name" value="MFS general substrate transporter"/>
    <property type="match status" value="1"/>
</dbReference>
<dbReference type="InterPro" id="IPR052528">
    <property type="entry name" value="Sugar_transport-like"/>
</dbReference>
<feature type="transmembrane region" description="Helical" evidence="4">
    <location>
        <begin position="93"/>
        <end position="111"/>
    </location>
</feature>
<dbReference type="PROSITE" id="PS50850">
    <property type="entry name" value="MFS"/>
    <property type="match status" value="1"/>
</dbReference>
<evidence type="ECO:0000313" key="7">
    <source>
        <dbReference type="Proteomes" id="UP000178104"/>
    </source>
</evidence>
<dbReference type="GO" id="GO:0022857">
    <property type="term" value="F:transmembrane transporter activity"/>
    <property type="evidence" value="ECO:0007669"/>
    <property type="project" value="InterPro"/>
</dbReference>
<organism evidence="6 7">
    <name type="scientific">Candidatus Nomurabacteria bacterium RIFCSPLOWO2_01_FULL_42_17</name>
    <dbReference type="NCBI Taxonomy" id="1801780"/>
    <lineage>
        <taxon>Bacteria</taxon>
        <taxon>Candidatus Nomuraibacteriota</taxon>
    </lineage>
</organism>
<keyword evidence="3 4" id="KW-0472">Membrane</keyword>
<evidence type="ECO:0000256" key="1">
    <source>
        <dbReference type="ARBA" id="ARBA00022692"/>
    </source>
</evidence>
<evidence type="ECO:0000256" key="3">
    <source>
        <dbReference type="ARBA" id="ARBA00023136"/>
    </source>
</evidence>
<evidence type="ECO:0000256" key="4">
    <source>
        <dbReference type="SAM" id="Phobius"/>
    </source>
</evidence>
<dbReference type="InterPro" id="IPR011701">
    <property type="entry name" value="MFS"/>
</dbReference>
<feature type="transmembrane region" description="Helical" evidence="4">
    <location>
        <begin position="157"/>
        <end position="177"/>
    </location>
</feature>
<protein>
    <recommendedName>
        <fullName evidence="5">Major facilitator superfamily (MFS) profile domain-containing protein</fullName>
    </recommendedName>
</protein>
<feature type="transmembrane region" description="Helical" evidence="4">
    <location>
        <begin position="40"/>
        <end position="57"/>
    </location>
</feature>
<feature type="transmembrane region" description="Helical" evidence="4">
    <location>
        <begin position="293"/>
        <end position="318"/>
    </location>
</feature>